<comment type="caution">
    <text evidence="2">The sequence shown here is derived from an EMBL/GenBank/DDBJ whole genome shotgun (WGS) entry which is preliminary data.</text>
</comment>
<dbReference type="AlphaFoldDB" id="A0A2A7B4A3"/>
<evidence type="ECO:0000313" key="2">
    <source>
        <dbReference type="EMBL" id="PDX86227.1"/>
    </source>
</evidence>
<gene>
    <name evidence="2" type="ORF">CHR60_10995</name>
</gene>
<dbReference type="EMBL" id="NOUV01000016">
    <property type="protein sequence ID" value="PDX86227.1"/>
    <property type="molecule type" value="Genomic_DNA"/>
</dbReference>
<dbReference type="InterPro" id="IPR048555">
    <property type="entry name" value="DACNH"/>
</dbReference>
<reference evidence="2 3" key="1">
    <citation type="journal article" date="2017" name="Front. Microbiol.">
        <title>New Insights into the Diversity of the Genus Faecalibacterium.</title>
        <authorList>
            <person name="Benevides L."/>
            <person name="Burman S."/>
            <person name="Martin R."/>
            <person name="Robert V."/>
            <person name="Thomas M."/>
            <person name="Miquel S."/>
            <person name="Chain F."/>
            <person name="Sokol H."/>
            <person name="Bermudez-Humaran L.G."/>
            <person name="Morrison M."/>
            <person name="Langella P."/>
            <person name="Azevedo V.A."/>
            <person name="Chatel J.M."/>
            <person name="Soares S."/>
        </authorList>
    </citation>
    <scope>NUCLEOTIDE SEQUENCE [LARGE SCALE GENOMIC DNA]</scope>
    <source>
        <strain evidence="2 3">AHMP21</strain>
    </source>
</reference>
<dbReference type="RefSeq" id="WP_097793063.1">
    <property type="nucleotide sequence ID" value="NZ_NOUV01000016.1"/>
</dbReference>
<dbReference type="Pfam" id="PF21750">
    <property type="entry name" value="DACNH"/>
    <property type="match status" value="1"/>
</dbReference>
<name>A0A2A7B4A3_9FIRM</name>
<protein>
    <recommendedName>
        <fullName evidence="1">Probable sensor domain-containing protein</fullName>
    </recommendedName>
</protein>
<dbReference type="SUPFAM" id="SSF143597">
    <property type="entry name" value="YojJ-like"/>
    <property type="match status" value="1"/>
</dbReference>
<sequence>MNRADYESFATRVTQKLGSVISGNENADLFFFCNKQPSVGYCTEYFDGTYCSLRNPGTKDQNYKPGPTYYVGIRTEADVNYLTRQMVHLLFGYLKELWEGGYYDENFESDRDVIVVRDALCKKFSDKFTEKTQIDLGLLDDLSLLKYEGAKCRGSLLFLEETQASRVTTQIEPAQPIFFCTDELRRIRKLMAGSSEKSVLAFCRKKDVYDPEGEFICQGYTDAKDLGSWKVKIVAPRQFSVCLGNKQLFRMNRMLPELVLEKWPGQLQTVCDIFSIKERVEAKIFNLLEKINSAGHGAAVVFLNLKKGSYAEERIQKLKQLDRGYGIRGRSVASHANMDGAIVVDVRTGKINSIGVILDGSAWKEGDMSRGARHNSLDAFCADFHVQCATEHVAAIVFSEDGGSSLYFEKATAKRHIRTRIP</sequence>
<evidence type="ECO:0000259" key="1">
    <source>
        <dbReference type="Pfam" id="PF21750"/>
    </source>
</evidence>
<proteinExistence type="predicted"/>
<dbReference type="InterPro" id="IPR036888">
    <property type="entry name" value="DNA_integrity_DisA_N_sf"/>
</dbReference>
<accession>A0A2A7B4A3</accession>
<dbReference type="Proteomes" id="UP000220904">
    <property type="component" value="Unassembled WGS sequence"/>
</dbReference>
<evidence type="ECO:0000313" key="3">
    <source>
        <dbReference type="Proteomes" id="UP000220904"/>
    </source>
</evidence>
<organism evidence="2 3">
    <name type="scientific">Faecalibacterium prausnitzii</name>
    <dbReference type="NCBI Taxonomy" id="853"/>
    <lineage>
        <taxon>Bacteria</taxon>
        <taxon>Bacillati</taxon>
        <taxon>Bacillota</taxon>
        <taxon>Clostridia</taxon>
        <taxon>Eubacteriales</taxon>
        <taxon>Oscillospiraceae</taxon>
        <taxon>Faecalibacterium</taxon>
    </lineage>
</organism>
<feature type="domain" description="Probable sensor" evidence="1">
    <location>
        <begin position="139"/>
        <end position="209"/>
    </location>
</feature>